<accession>C5FGD3</accession>
<dbReference type="OrthoDB" id="4173553at2759"/>
<dbReference type="VEuPathDB" id="FungiDB:MCYG_02637"/>
<dbReference type="OMA" id="SWGKIYR"/>
<dbReference type="Pfam" id="PF07690">
    <property type="entry name" value="MFS_1"/>
    <property type="match status" value="1"/>
</dbReference>
<dbReference type="PANTHER" id="PTHR23501">
    <property type="entry name" value="MAJOR FACILITATOR SUPERFAMILY"/>
    <property type="match status" value="1"/>
</dbReference>
<name>C5FGD3_ARTOC</name>
<dbReference type="RefSeq" id="XP_002849703.1">
    <property type="nucleotide sequence ID" value="XM_002849657.1"/>
</dbReference>
<proteinExistence type="predicted"/>
<reference evidence="9" key="1">
    <citation type="journal article" date="2012" name="MBio">
        <title>Comparative genome analysis of Trichophyton rubrum and related dermatophytes reveals candidate genes involved in infection.</title>
        <authorList>
            <person name="Martinez D.A."/>
            <person name="Oliver B.G."/>
            <person name="Graeser Y."/>
            <person name="Goldberg J.M."/>
            <person name="Li W."/>
            <person name="Martinez-Rossi N.M."/>
            <person name="Monod M."/>
            <person name="Shelest E."/>
            <person name="Barton R.C."/>
            <person name="Birch E."/>
            <person name="Brakhage A.A."/>
            <person name="Chen Z."/>
            <person name="Gurr S.J."/>
            <person name="Heiman D."/>
            <person name="Heitman J."/>
            <person name="Kosti I."/>
            <person name="Rossi A."/>
            <person name="Saif S."/>
            <person name="Samalova M."/>
            <person name="Saunders C.W."/>
            <person name="Shea T."/>
            <person name="Summerbell R.C."/>
            <person name="Xu J."/>
            <person name="Young S."/>
            <person name="Zeng Q."/>
            <person name="Birren B.W."/>
            <person name="Cuomo C.A."/>
            <person name="White T.C."/>
        </authorList>
    </citation>
    <scope>NUCLEOTIDE SEQUENCE [LARGE SCALE GENOMIC DNA]</scope>
    <source>
        <strain evidence="9">ATCC MYA-4605 / CBS 113480</strain>
    </source>
</reference>
<feature type="transmembrane region" description="Helical" evidence="6">
    <location>
        <begin position="427"/>
        <end position="446"/>
    </location>
</feature>
<sequence length="529" mass="57527">MCEPEKTGPKWPEELAETSIAAELAPKRDRMRFILLVVVLFVSIFLTFLEPAIVATLVSHISIEFQDTKHSGWYDSVYILTFASLQPSWGKIYRYFFLKPAFLVSLLILGLGSIICGTASNSTIFIAGRAISGIAGGGITTGAYSIIGHSIKNERGRPFYVGILGAAYGMSNIVGAYIGKVFLGPASWRWTFSANITIGSLCFIAMMFSFKTVPTVNLPSTSRSEKLLLLDLPGLVTVWPAMTCYILSMRLRTSNAPWGSASATVTHLAFGVLLAIFFLAEWWSGTYANIRLRLFAARDTASCTAFAFFLAGTFSMHLYNLPVYFQSIGEVSISDSKIRIIPFMIGISSASIISGYLIRRFGYYTPMMVFGTSLTIIGSGLIYTLDAASTNYQWAAYQIITGIGIGAAHQVPIIVNMTSVKSEDISTITASTLFLQSLGVFLFNQVSDVTFMGTLLRKIATTNPELNITTVLQTQAANLRDEFTGVNLASVLTGYKSGIRGVSIVGIIVAGITLILSICPQWRKLGETS</sequence>
<dbReference type="GO" id="GO:0022857">
    <property type="term" value="F:transmembrane transporter activity"/>
    <property type="evidence" value="ECO:0007669"/>
    <property type="project" value="InterPro"/>
</dbReference>
<dbReference type="Gene3D" id="1.20.1250.20">
    <property type="entry name" value="MFS general substrate transporter like domains"/>
    <property type="match status" value="1"/>
</dbReference>
<dbReference type="Proteomes" id="UP000002035">
    <property type="component" value="Unassembled WGS sequence"/>
</dbReference>
<evidence type="ECO:0000256" key="2">
    <source>
        <dbReference type="ARBA" id="ARBA00022448"/>
    </source>
</evidence>
<evidence type="ECO:0000259" key="7">
    <source>
        <dbReference type="PROSITE" id="PS50850"/>
    </source>
</evidence>
<organism evidence="8 9">
    <name type="scientific">Arthroderma otae (strain ATCC MYA-4605 / CBS 113480)</name>
    <name type="common">Microsporum canis</name>
    <dbReference type="NCBI Taxonomy" id="554155"/>
    <lineage>
        <taxon>Eukaryota</taxon>
        <taxon>Fungi</taxon>
        <taxon>Dikarya</taxon>
        <taxon>Ascomycota</taxon>
        <taxon>Pezizomycotina</taxon>
        <taxon>Eurotiomycetes</taxon>
        <taxon>Eurotiomycetidae</taxon>
        <taxon>Onygenales</taxon>
        <taxon>Arthrodermataceae</taxon>
        <taxon>Microsporum</taxon>
    </lineage>
</organism>
<feature type="transmembrane region" description="Helical" evidence="6">
    <location>
        <begin position="498"/>
        <end position="519"/>
    </location>
</feature>
<dbReference type="Gene3D" id="1.20.1720.10">
    <property type="entry name" value="Multidrug resistance protein D"/>
    <property type="match status" value="1"/>
</dbReference>
<feature type="transmembrane region" description="Helical" evidence="6">
    <location>
        <begin position="301"/>
        <end position="320"/>
    </location>
</feature>
<dbReference type="eggNOG" id="KOG0254">
    <property type="taxonomic scope" value="Eukaryota"/>
</dbReference>
<evidence type="ECO:0000256" key="5">
    <source>
        <dbReference type="ARBA" id="ARBA00023136"/>
    </source>
</evidence>
<evidence type="ECO:0000256" key="1">
    <source>
        <dbReference type="ARBA" id="ARBA00004141"/>
    </source>
</evidence>
<evidence type="ECO:0000256" key="6">
    <source>
        <dbReference type="SAM" id="Phobius"/>
    </source>
</evidence>
<feature type="transmembrane region" description="Helical" evidence="6">
    <location>
        <begin position="190"/>
        <end position="208"/>
    </location>
</feature>
<dbReference type="InterPro" id="IPR011701">
    <property type="entry name" value="MFS"/>
</dbReference>
<feature type="transmembrane region" description="Helical" evidence="6">
    <location>
        <begin position="260"/>
        <end position="280"/>
    </location>
</feature>
<dbReference type="GO" id="GO:0005886">
    <property type="term" value="C:plasma membrane"/>
    <property type="evidence" value="ECO:0007669"/>
    <property type="project" value="TreeGrafter"/>
</dbReference>
<dbReference type="AlphaFoldDB" id="C5FGD3"/>
<feature type="transmembrane region" description="Helical" evidence="6">
    <location>
        <begin position="395"/>
        <end position="415"/>
    </location>
</feature>
<dbReference type="SUPFAM" id="SSF103473">
    <property type="entry name" value="MFS general substrate transporter"/>
    <property type="match status" value="1"/>
</dbReference>
<keyword evidence="5 6" id="KW-0472">Membrane</keyword>
<keyword evidence="4 6" id="KW-1133">Transmembrane helix</keyword>
<keyword evidence="9" id="KW-1185">Reference proteome</keyword>
<feature type="transmembrane region" description="Helical" evidence="6">
    <location>
        <begin position="159"/>
        <end position="178"/>
    </location>
</feature>
<feature type="transmembrane region" description="Helical" evidence="6">
    <location>
        <begin position="101"/>
        <end position="120"/>
    </location>
</feature>
<evidence type="ECO:0000256" key="4">
    <source>
        <dbReference type="ARBA" id="ARBA00022989"/>
    </source>
</evidence>
<dbReference type="PROSITE" id="PS50850">
    <property type="entry name" value="MFS"/>
    <property type="match status" value="1"/>
</dbReference>
<feature type="transmembrane region" description="Helical" evidence="6">
    <location>
        <begin position="126"/>
        <end position="147"/>
    </location>
</feature>
<dbReference type="GeneID" id="9222833"/>
<comment type="subcellular location">
    <subcellularLocation>
        <location evidence="1">Membrane</location>
        <topology evidence="1">Multi-pass membrane protein</topology>
    </subcellularLocation>
</comment>
<evidence type="ECO:0000313" key="9">
    <source>
        <dbReference type="Proteomes" id="UP000002035"/>
    </source>
</evidence>
<feature type="transmembrane region" description="Helical" evidence="6">
    <location>
        <begin position="71"/>
        <end position="89"/>
    </location>
</feature>
<protein>
    <submittedName>
        <fullName evidence="8">MFS gliotoxin efflux transporter GliA</fullName>
    </submittedName>
</protein>
<evidence type="ECO:0000313" key="8">
    <source>
        <dbReference type="EMBL" id="EEQ29818.1"/>
    </source>
</evidence>
<feature type="transmembrane region" description="Helical" evidence="6">
    <location>
        <begin position="363"/>
        <end position="383"/>
    </location>
</feature>
<gene>
    <name evidence="8" type="ORF">MCYG_02637</name>
</gene>
<feature type="transmembrane region" description="Helical" evidence="6">
    <location>
        <begin position="340"/>
        <end position="358"/>
    </location>
</feature>
<feature type="domain" description="Major facilitator superfamily (MFS) profile" evidence="7">
    <location>
        <begin position="36"/>
        <end position="529"/>
    </location>
</feature>
<feature type="transmembrane region" description="Helical" evidence="6">
    <location>
        <begin position="33"/>
        <end position="59"/>
    </location>
</feature>
<feature type="transmembrane region" description="Helical" evidence="6">
    <location>
        <begin position="228"/>
        <end position="248"/>
    </location>
</feature>
<evidence type="ECO:0000256" key="3">
    <source>
        <dbReference type="ARBA" id="ARBA00022692"/>
    </source>
</evidence>
<keyword evidence="3 6" id="KW-0812">Transmembrane</keyword>
<dbReference type="InterPro" id="IPR036259">
    <property type="entry name" value="MFS_trans_sf"/>
</dbReference>
<dbReference type="HOGENOM" id="CLU_000960_22_1_1"/>
<dbReference type="EMBL" id="DS995702">
    <property type="protein sequence ID" value="EEQ29818.1"/>
    <property type="molecule type" value="Genomic_DNA"/>
</dbReference>
<dbReference type="PANTHER" id="PTHR23501:SF177">
    <property type="entry name" value="MAJOR FACILITATOR SUPERFAMILY (MFS) PROFILE DOMAIN-CONTAINING PROTEIN-RELATED"/>
    <property type="match status" value="1"/>
</dbReference>
<keyword evidence="2" id="KW-0813">Transport</keyword>
<dbReference type="InterPro" id="IPR020846">
    <property type="entry name" value="MFS_dom"/>
</dbReference>